<evidence type="ECO:0000313" key="2">
    <source>
        <dbReference type="Proteomes" id="UP001066276"/>
    </source>
</evidence>
<comment type="caution">
    <text evidence="1">The sequence shown here is derived from an EMBL/GenBank/DDBJ whole genome shotgun (WGS) entry which is preliminary data.</text>
</comment>
<evidence type="ECO:0000313" key="1">
    <source>
        <dbReference type="EMBL" id="KAJ1136823.1"/>
    </source>
</evidence>
<sequence length="75" mass="8342">MPSGRLTLNASAQGFPPPAGSFTLACISRWLLGPRRYKMLLLLRCLLRVTALPPRVKNQSAIRDTSTLQYSDKLI</sequence>
<name>A0AAV7Q943_PLEWA</name>
<dbReference type="AlphaFoldDB" id="A0AAV7Q943"/>
<proteinExistence type="predicted"/>
<dbReference type="Proteomes" id="UP001066276">
    <property type="component" value="Chromosome 6"/>
</dbReference>
<keyword evidence="2" id="KW-1185">Reference proteome</keyword>
<protein>
    <submittedName>
        <fullName evidence="1">Uncharacterized protein</fullName>
    </submittedName>
</protein>
<organism evidence="1 2">
    <name type="scientific">Pleurodeles waltl</name>
    <name type="common">Iberian ribbed newt</name>
    <dbReference type="NCBI Taxonomy" id="8319"/>
    <lineage>
        <taxon>Eukaryota</taxon>
        <taxon>Metazoa</taxon>
        <taxon>Chordata</taxon>
        <taxon>Craniata</taxon>
        <taxon>Vertebrata</taxon>
        <taxon>Euteleostomi</taxon>
        <taxon>Amphibia</taxon>
        <taxon>Batrachia</taxon>
        <taxon>Caudata</taxon>
        <taxon>Salamandroidea</taxon>
        <taxon>Salamandridae</taxon>
        <taxon>Pleurodelinae</taxon>
        <taxon>Pleurodeles</taxon>
    </lineage>
</organism>
<gene>
    <name evidence="1" type="ORF">NDU88_003237</name>
</gene>
<accession>A0AAV7Q943</accession>
<dbReference type="PROSITE" id="PS51257">
    <property type="entry name" value="PROKAR_LIPOPROTEIN"/>
    <property type="match status" value="1"/>
</dbReference>
<reference evidence="1" key="1">
    <citation type="journal article" date="2022" name="bioRxiv">
        <title>Sequencing and chromosome-scale assembly of the giantPleurodeles waltlgenome.</title>
        <authorList>
            <person name="Brown T."/>
            <person name="Elewa A."/>
            <person name="Iarovenko S."/>
            <person name="Subramanian E."/>
            <person name="Araus A.J."/>
            <person name="Petzold A."/>
            <person name="Susuki M."/>
            <person name="Suzuki K.-i.T."/>
            <person name="Hayashi T."/>
            <person name="Toyoda A."/>
            <person name="Oliveira C."/>
            <person name="Osipova E."/>
            <person name="Leigh N.D."/>
            <person name="Simon A."/>
            <person name="Yun M.H."/>
        </authorList>
    </citation>
    <scope>NUCLEOTIDE SEQUENCE</scope>
    <source>
        <strain evidence="1">20211129_DDA</strain>
        <tissue evidence="1">Liver</tissue>
    </source>
</reference>
<dbReference type="EMBL" id="JANPWB010000010">
    <property type="protein sequence ID" value="KAJ1136823.1"/>
    <property type="molecule type" value="Genomic_DNA"/>
</dbReference>